<dbReference type="Proteomes" id="UP000659904">
    <property type="component" value="Unassembled WGS sequence"/>
</dbReference>
<name>A0A8J3KDM4_9ACTN</name>
<accession>A0A8J3KDM4</accession>
<dbReference type="SUPFAM" id="SSF51905">
    <property type="entry name" value="FAD/NAD(P)-binding domain"/>
    <property type="match status" value="1"/>
</dbReference>
<dbReference type="InterPro" id="IPR002937">
    <property type="entry name" value="Amino_oxidase"/>
</dbReference>
<comment type="caution">
    <text evidence="2">The sequence shown here is derived from an EMBL/GenBank/DDBJ whole genome shotgun (WGS) entry which is preliminary data.</text>
</comment>
<dbReference type="InterPro" id="IPR036188">
    <property type="entry name" value="FAD/NAD-bd_sf"/>
</dbReference>
<keyword evidence="3" id="KW-1185">Reference proteome</keyword>
<dbReference type="EMBL" id="BONH01000016">
    <property type="protein sequence ID" value="GIF98684.1"/>
    <property type="molecule type" value="Genomic_DNA"/>
</dbReference>
<dbReference type="Gene3D" id="3.50.50.60">
    <property type="entry name" value="FAD/NAD(P)-binding domain"/>
    <property type="match status" value="1"/>
</dbReference>
<dbReference type="GO" id="GO:0016491">
    <property type="term" value="F:oxidoreductase activity"/>
    <property type="evidence" value="ECO:0007669"/>
    <property type="project" value="InterPro"/>
</dbReference>
<dbReference type="RefSeq" id="WP_120315758.1">
    <property type="nucleotide sequence ID" value="NZ_BONH01000016.1"/>
</dbReference>
<sequence length="418" mass="43934">MAEHWDVAVVGAGLAGLTAARRIVDAGLRVTVLEASDDVGGRVRTDAVDGFLLDRGFQTICPTYPALQVECDLADLHLRPFTRGVAVHWAGRTHDLRPGPTAALALASGLVPAADGLTLVELAARDTLGSTAAVLRQPDVSTLDELKAADLAPATVDRVLRPFLAGVFLEDRLDTSGRFFHLMWRMFLRGGAAVPAQGMQALPRLLATKLPAGTVRCEARVRQLTPHGVAVAGGEEIIARAVVVATDGATAAALLPGLRAPAWHGVTTFYHACFGAPSAHPLLTVDPGGAGLVTNTVVLTAAAAGYATDGRALIATSTLDTSTPIDALERSVRARLAVLYDVPTVGWQFLDAYRIPYALPAMPAPHRMRRPVRHGYGRYVCGDHRDTSSIQGALVSGRRAANAVLADLGARVYAAGRV</sequence>
<evidence type="ECO:0000313" key="3">
    <source>
        <dbReference type="Proteomes" id="UP000659904"/>
    </source>
</evidence>
<evidence type="ECO:0000259" key="1">
    <source>
        <dbReference type="Pfam" id="PF01593"/>
    </source>
</evidence>
<organism evidence="2 3">
    <name type="scientific">Catellatospora citrea</name>
    <dbReference type="NCBI Taxonomy" id="53366"/>
    <lineage>
        <taxon>Bacteria</taxon>
        <taxon>Bacillati</taxon>
        <taxon>Actinomycetota</taxon>
        <taxon>Actinomycetes</taxon>
        <taxon>Micromonosporales</taxon>
        <taxon>Micromonosporaceae</taxon>
        <taxon>Catellatospora</taxon>
    </lineage>
</organism>
<gene>
    <name evidence="2" type="ORF">Cci01nite_37780</name>
</gene>
<dbReference type="AlphaFoldDB" id="A0A8J3KDM4"/>
<feature type="domain" description="Amine oxidase" evidence="1">
    <location>
        <begin position="14"/>
        <end position="405"/>
    </location>
</feature>
<dbReference type="Pfam" id="PF01593">
    <property type="entry name" value="Amino_oxidase"/>
    <property type="match status" value="1"/>
</dbReference>
<evidence type="ECO:0000313" key="2">
    <source>
        <dbReference type="EMBL" id="GIF98684.1"/>
    </source>
</evidence>
<protein>
    <submittedName>
        <fullName evidence="2">Oxidoreductase</fullName>
    </submittedName>
</protein>
<proteinExistence type="predicted"/>
<dbReference type="PANTHER" id="PTHR42841">
    <property type="entry name" value="AMINE OXIDASE"/>
    <property type="match status" value="1"/>
</dbReference>
<reference evidence="2 3" key="1">
    <citation type="submission" date="2021-01" db="EMBL/GenBank/DDBJ databases">
        <title>Whole genome shotgun sequence of Catellatospora citrea NBRC 14495.</title>
        <authorList>
            <person name="Komaki H."/>
            <person name="Tamura T."/>
        </authorList>
    </citation>
    <scope>NUCLEOTIDE SEQUENCE [LARGE SCALE GENOMIC DNA]</scope>
    <source>
        <strain evidence="2 3">NBRC 14495</strain>
    </source>
</reference>